<dbReference type="Gene3D" id="2.90.10.10">
    <property type="entry name" value="Bulb-type lectin domain"/>
    <property type="match status" value="1"/>
</dbReference>
<dbReference type="HOGENOM" id="CLU_824871_0_0_1"/>
<name>D8RQ69_SELML</name>
<gene>
    <name evidence="2" type="ORF">SELMODRAFT_413777</name>
</gene>
<dbReference type="InterPro" id="IPR036426">
    <property type="entry name" value="Bulb-type_lectin_dom_sf"/>
</dbReference>
<keyword evidence="3" id="KW-1185">Reference proteome</keyword>
<dbReference type="Proteomes" id="UP000001514">
    <property type="component" value="Unassembled WGS sequence"/>
</dbReference>
<dbReference type="InParanoid" id="D8RQ69"/>
<evidence type="ECO:0000313" key="3">
    <source>
        <dbReference type="Proteomes" id="UP000001514"/>
    </source>
</evidence>
<dbReference type="KEGG" id="smo:SELMODRAFT_413777"/>
<evidence type="ECO:0000313" key="2">
    <source>
        <dbReference type="EMBL" id="EFJ25603.1"/>
    </source>
</evidence>
<organism evidence="3">
    <name type="scientific">Selaginella moellendorffii</name>
    <name type="common">Spikemoss</name>
    <dbReference type="NCBI Taxonomy" id="88036"/>
    <lineage>
        <taxon>Eukaryota</taxon>
        <taxon>Viridiplantae</taxon>
        <taxon>Streptophyta</taxon>
        <taxon>Embryophyta</taxon>
        <taxon>Tracheophyta</taxon>
        <taxon>Lycopodiopsida</taxon>
        <taxon>Selaginellales</taxon>
        <taxon>Selaginellaceae</taxon>
        <taxon>Selaginella</taxon>
    </lineage>
</organism>
<feature type="domain" description="Bulb-type lectin" evidence="1">
    <location>
        <begin position="216"/>
        <end position="327"/>
    </location>
</feature>
<dbReference type="AlphaFoldDB" id="D8RQ69"/>
<evidence type="ECO:0000259" key="1">
    <source>
        <dbReference type="PROSITE" id="PS50927"/>
    </source>
</evidence>
<dbReference type="PROSITE" id="PS50927">
    <property type="entry name" value="BULB_LECTIN"/>
    <property type="match status" value="1"/>
</dbReference>
<dbReference type="SUPFAM" id="SSF51110">
    <property type="entry name" value="alpha-D-mannose-specific plant lectins"/>
    <property type="match status" value="1"/>
</dbReference>
<accession>D8RQ69</accession>
<dbReference type="SMART" id="SM00108">
    <property type="entry name" value="B_lectin"/>
    <property type="match status" value="1"/>
</dbReference>
<sequence>MEAQSKNKLYWFDEPWNFSHFHLVTIQAALILTSQLDLCYAPPDGIFRIRALHNMLTVEQVRAVVERIQGYVRNIRDNVRFGAGRTMELVVIFDRNTFVNVYLFVYSRVFDETPGICTMRPTIQDVRGQNLRQNILDMCDRILEELWDIERWYGYVDIVLQHIGLHYELDLPKSNRLLFFNFSSVNTSDDHKDEKLGGYNSDIRHCWVYTTSLVSGSRNILGSYLLGGNSLISSDSSYRLTMQKNCNLVLQSPRGIITWSSGTQGKDSNCYLILLANGKLVILGSRGEAWSSKIISIQKKLYALVIENLGYLAIYRTDTATLVWKSL</sequence>
<dbReference type="InterPro" id="IPR001480">
    <property type="entry name" value="Bulb-type_lectin_dom"/>
</dbReference>
<protein>
    <recommendedName>
        <fullName evidence="1">Bulb-type lectin domain-containing protein</fullName>
    </recommendedName>
</protein>
<reference evidence="2 3" key="1">
    <citation type="journal article" date="2011" name="Science">
        <title>The Selaginella genome identifies genetic changes associated with the evolution of vascular plants.</title>
        <authorList>
            <person name="Banks J.A."/>
            <person name="Nishiyama T."/>
            <person name="Hasebe M."/>
            <person name="Bowman J.L."/>
            <person name="Gribskov M."/>
            <person name="dePamphilis C."/>
            <person name="Albert V.A."/>
            <person name="Aono N."/>
            <person name="Aoyama T."/>
            <person name="Ambrose B.A."/>
            <person name="Ashton N.W."/>
            <person name="Axtell M.J."/>
            <person name="Barker E."/>
            <person name="Barker M.S."/>
            <person name="Bennetzen J.L."/>
            <person name="Bonawitz N.D."/>
            <person name="Chapple C."/>
            <person name="Cheng C."/>
            <person name="Correa L.G."/>
            <person name="Dacre M."/>
            <person name="DeBarry J."/>
            <person name="Dreyer I."/>
            <person name="Elias M."/>
            <person name="Engstrom E.M."/>
            <person name="Estelle M."/>
            <person name="Feng L."/>
            <person name="Finet C."/>
            <person name="Floyd S.K."/>
            <person name="Frommer W.B."/>
            <person name="Fujita T."/>
            <person name="Gramzow L."/>
            <person name="Gutensohn M."/>
            <person name="Harholt J."/>
            <person name="Hattori M."/>
            <person name="Heyl A."/>
            <person name="Hirai T."/>
            <person name="Hiwatashi Y."/>
            <person name="Ishikawa M."/>
            <person name="Iwata M."/>
            <person name="Karol K.G."/>
            <person name="Koehler B."/>
            <person name="Kolukisaoglu U."/>
            <person name="Kubo M."/>
            <person name="Kurata T."/>
            <person name="Lalonde S."/>
            <person name="Li K."/>
            <person name="Li Y."/>
            <person name="Litt A."/>
            <person name="Lyons E."/>
            <person name="Manning G."/>
            <person name="Maruyama T."/>
            <person name="Michael T.P."/>
            <person name="Mikami K."/>
            <person name="Miyazaki S."/>
            <person name="Morinaga S."/>
            <person name="Murata T."/>
            <person name="Mueller-Roeber B."/>
            <person name="Nelson D.R."/>
            <person name="Obara M."/>
            <person name="Oguri Y."/>
            <person name="Olmstead R.G."/>
            <person name="Onodera N."/>
            <person name="Petersen B.L."/>
            <person name="Pils B."/>
            <person name="Prigge M."/>
            <person name="Rensing S.A."/>
            <person name="Riano-Pachon D.M."/>
            <person name="Roberts A.W."/>
            <person name="Sato Y."/>
            <person name="Scheller H.V."/>
            <person name="Schulz B."/>
            <person name="Schulz C."/>
            <person name="Shakirov E.V."/>
            <person name="Shibagaki N."/>
            <person name="Shinohara N."/>
            <person name="Shippen D.E."/>
            <person name="Soerensen I."/>
            <person name="Sotooka R."/>
            <person name="Sugimoto N."/>
            <person name="Sugita M."/>
            <person name="Sumikawa N."/>
            <person name="Tanurdzic M."/>
            <person name="Theissen G."/>
            <person name="Ulvskov P."/>
            <person name="Wakazuki S."/>
            <person name="Weng J.K."/>
            <person name="Willats W.W."/>
            <person name="Wipf D."/>
            <person name="Wolf P.G."/>
            <person name="Yang L."/>
            <person name="Zimmer A.D."/>
            <person name="Zhu Q."/>
            <person name="Mitros T."/>
            <person name="Hellsten U."/>
            <person name="Loque D."/>
            <person name="Otillar R."/>
            <person name="Salamov A."/>
            <person name="Schmutz J."/>
            <person name="Shapiro H."/>
            <person name="Lindquist E."/>
            <person name="Lucas S."/>
            <person name="Rokhsar D."/>
            <person name="Grigoriev I.V."/>
        </authorList>
    </citation>
    <scope>NUCLEOTIDE SEQUENCE [LARGE SCALE GENOMIC DNA]</scope>
</reference>
<proteinExistence type="predicted"/>
<dbReference type="EMBL" id="GL377586">
    <property type="protein sequence ID" value="EFJ25603.1"/>
    <property type="molecule type" value="Genomic_DNA"/>
</dbReference>
<dbReference type="Gramene" id="EFJ25603">
    <property type="protein sequence ID" value="EFJ25603"/>
    <property type="gene ID" value="SELMODRAFT_413777"/>
</dbReference>